<keyword evidence="2" id="KW-0472">Membrane</keyword>
<evidence type="ECO:0000256" key="2">
    <source>
        <dbReference type="SAM" id="Phobius"/>
    </source>
</evidence>
<evidence type="ECO:0000313" key="3">
    <source>
        <dbReference type="EMBL" id="KAL3273093.1"/>
    </source>
</evidence>
<keyword evidence="2" id="KW-0812">Transmembrane</keyword>
<dbReference type="Proteomes" id="UP001516400">
    <property type="component" value="Unassembled WGS sequence"/>
</dbReference>
<name>A0ABD2N336_9CUCU</name>
<protein>
    <submittedName>
        <fullName evidence="3">Uncharacterized protein</fullName>
    </submittedName>
</protein>
<feature type="compositionally biased region" description="Basic and acidic residues" evidence="1">
    <location>
        <begin position="37"/>
        <end position="52"/>
    </location>
</feature>
<accession>A0ABD2N336</accession>
<organism evidence="3 4">
    <name type="scientific">Cryptolaemus montrouzieri</name>
    <dbReference type="NCBI Taxonomy" id="559131"/>
    <lineage>
        <taxon>Eukaryota</taxon>
        <taxon>Metazoa</taxon>
        <taxon>Ecdysozoa</taxon>
        <taxon>Arthropoda</taxon>
        <taxon>Hexapoda</taxon>
        <taxon>Insecta</taxon>
        <taxon>Pterygota</taxon>
        <taxon>Neoptera</taxon>
        <taxon>Endopterygota</taxon>
        <taxon>Coleoptera</taxon>
        <taxon>Polyphaga</taxon>
        <taxon>Cucujiformia</taxon>
        <taxon>Coccinelloidea</taxon>
        <taxon>Coccinellidae</taxon>
        <taxon>Scymninae</taxon>
        <taxon>Scymnini</taxon>
        <taxon>Cryptolaemus</taxon>
    </lineage>
</organism>
<evidence type="ECO:0000256" key="1">
    <source>
        <dbReference type="SAM" id="MobiDB-lite"/>
    </source>
</evidence>
<dbReference type="EMBL" id="JABFTP020000062">
    <property type="protein sequence ID" value="KAL3273093.1"/>
    <property type="molecule type" value="Genomic_DNA"/>
</dbReference>
<reference evidence="3 4" key="1">
    <citation type="journal article" date="2021" name="BMC Biol.">
        <title>Horizontally acquired antibacterial genes associated with adaptive radiation of ladybird beetles.</title>
        <authorList>
            <person name="Li H.S."/>
            <person name="Tang X.F."/>
            <person name="Huang Y.H."/>
            <person name="Xu Z.Y."/>
            <person name="Chen M.L."/>
            <person name="Du X.Y."/>
            <person name="Qiu B.Y."/>
            <person name="Chen P.T."/>
            <person name="Zhang W."/>
            <person name="Slipinski A."/>
            <person name="Escalona H.E."/>
            <person name="Waterhouse R.M."/>
            <person name="Zwick A."/>
            <person name="Pang H."/>
        </authorList>
    </citation>
    <scope>NUCLEOTIDE SEQUENCE [LARGE SCALE GENOMIC DNA]</scope>
    <source>
        <strain evidence="3">SYSU2018</strain>
    </source>
</reference>
<comment type="caution">
    <text evidence="3">The sequence shown here is derived from an EMBL/GenBank/DDBJ whole genome shotgun (WGS) entry which is preliminary data.</text>
</comment>
<feature type="region of interest" description="Disordered" evidence="1">
    <location>
        <begin position="120"/>
        <end position="145"/>
    </location>
</feature>
<gene>
    <name evidence="3" type="ORF">HHI36_014548</name>
</gene>
<feature type="transmembrane region" description="Helical" evidence="2">
    <location>
        <begin position="180"/>
        <end position="197"/>
    </location>
</feature>
<feature type="region of interest" description="Disordered" evidence="1">
    <location>
        <begin position="33"/>
        <end position="70"/>
    </location>
</feature>
<evidence type="ECO:0000313" key="4">
    <source>
        <dbReference type="Proteomes" id="UP001516400"/>
    </source>
</evidence>
<keyword evidence="2" id="KW-1133">Transmembrane helix</keyword>
<proteinExistence type="predicted"/>
<keyword evidence="4" id="KW-1185">Reference proteome</keyword>
<sequence length="198" mass="22234">MKTFNTFQISQEQDNRLPGMLPINGDISIRTDAQHSQVDEKSLNEVEYERVSRSSQQNVQPTEECPRISRSSDISTHNISEDYLQYITNCDSSTTRICVEPPPYAALPIYSIPLSQGLPPSYRPRSLHDPPPPYDPSMRSPFTADPPEEIIVDDNPTTDDGCKPDTLISLGFCFCSVDQLIVIIALFGTFFFLCIGLR</sequence>
<dbReference type="AlphaFoldDB" id="A0ABD2N336"/>